<evidence type="ECO:0000313" key="3">
    <source>
        <dbReference type="EMBL" id="SNC64508.1"/>
    </source>
</evidence>
<dbReference type="InterPro" id="IPR029069">
    <property type="entry name" value="HotDog_dom_sf"/>
</dbReference>
<dbReference type="GO" id="GO:0016289">
    <property type="term" value="F:acyl-CoA hydrolase activity"/>
    <property type="evidence" value="ECO:0007669"/>
    <property type="project" value="TreeGrafter"/>
</dbReference>
<dbReference type="InterPro" id="IPR006683">
    <property type="entry name" value="Thioestr_dom"/>
</dbReference>
<evidence type="ECO:0000313" key="4">
    <source>
        <dbReference type="Proteomes" id="UP000198122"/>
    </source>
</evidence>
<evidence type="ECO:0000259" key="2">
    <source>
        <dbReference type="Pfam" id="PF03061"/>
    </source>
</evidence>
<dbReference type="NCBIfam" id="TIGR00369">
    <property type="entry name" value="unchar_dom_1"/>
    <property type="match status" value="1"/>
</dbReference>
<dbReference type="AlphaFoldDB" id="A0A212TEL8"/>
<dbReference type="InterPro" id="IPR052723">
    <property type="entry name" value="Acyl-CoA_thioesterase_PaaI"/>
</dbReference>
<dbReference type="EMBL" id="FYEZ01000001">
    <property type="protein sequence ID" value="SNC64508.1"/>
    <property type="molecule type" value="Genomic_DNA"/>
</dbReference>
<dbReference type="Gene3D" id="3.10.129.10">
    <property type="entry name" value="Hotdog Thioesterase"/>
    <property type="match status" value="1"/>
</dbReference>
<accession>A0A212TEL8</accession>
<sequence length="178" mass="19325">MTWHDGLREEATDGTDLAHVREMWRTDGASEHMGIQVHEIDRVGGLGRSIASMTINETMVNGHGTTHGGLVFAFCDSVFALTCNTSGQPTVAAHCDIDFIAPTRLGEVVVGLGQERAAWGRNGITDVVVRRVPEGAHLPHEVTFDEDGRVTPTEILEWPVVAIFTGRSRALTRSPKQA</sequence>
<name>A0A212TEL8_9MICO</name>
<keyword evidence="1" id="KW-0378">Hydrolase</keyword>
<proteinExistence type="predicted"/>
<organism evidence="3 4">
    <name type="scientific">Kytococcus aerolatus</name>
    <dbReference type="NCBI Taxonomy" id="592308"/>
    <lineage>
        <taxon>Bacteria</taxon>
        <taxon>Bacillati</taxon>
        <taxon>Actinomycetota</taxon>
        <taxon>Actinomycetes</taxon>
        <taxon>Micrococcales</taxon>
        <taxon>Kytococcaceae</taxon>
        <taxon>Kytococcus</taxon>
    </lineage>
</organism>
<feature type="domain" description="Thioesterase" evidence="2">
    <location>
        <begin position="63"/>
        <end position="117"/>
    </location>
</feature>
<protein>
    <submittedName>
        <fullName evidence="3">Phenylacetic acid degradation protein PaaD</fullName>
    </submittedName>
</protein>
<dbReference type="CDD" id="cd03443">
    <property type="entry name" value="PaaI_thioesterase"/>
    <property type="match status" value="1"/>
</dbReference>
<evidence type="ECO:0000256" key="1">
    <source>
        <dbReference type="ARBA" id="ARBA00022801"/>
    </source>
</evidence>
<dbReference type="Proteomes" id="UP000198122">
    <property type="component" value="Unassembled WGS sequence"/>
</dbReference>
<gene>
    <name evidence="3" type="ORF">SAMN05445756_1126</name>
</gene>
<keyword evidence="4" id="KW-1185">Reference proteome</keyword>
<dbReference type="SUPFAM" id="SSF54637">
    <property type="entry name" value="Thioesterase/thiol ester dehydrase-isomerase"/>
    <property type="match status" value="1"/>
</dbReference>
<dbReference type="OrthoDB" id="32575at2"/>
<dbReference type="InterPro" id="IPR003736">
    <property type="entry name" value="PAAI_dom"/>
</dbReference>
<dbReference type="PANTHER" id="PTHR42856">
    <property type="entry name" value="ACYL-COENZYME A THIOESTERASE PAAI"/>
    <property type="match status" value="1"/>
</dbReference>
<reference evidence="3 4" key="1">
    <citation type="submission" date="2017-06" db="EMBL/GenBank/DDBJ databases">
        <authorList>
            <person name="Kim H.J."/>
            <person name="Triplett B.A."/>
        </authorList>
    </citation>
    <scope>NUCLEOTIDE SEQUENCE [LARGE SCALE GENOMIC DNA]</scope>
    <source>
        <strain evidence="3 4">DSM 22179</strain>
    </source>
</reference>
<dbReference type="RefSeq" id="WP_088818017.1">
    <property type="nucleotide sequence ID" value="NZ_FYEZ01000001.1"/>
</dbReference>
<dbReference type="Pfam" id="PF03061">
    <property type="entry name" value="4HBT"/>
    <property type="match status" value="1"/>
</dbReference>
<dbReference type="PANTHER" id="PTHR42856:SF1">
    <property type="entry name" value="ACYL-COENZYME A THIOESTERASE PAAI"/>
    <property type="match status" value="1"/>
</dbReference>